<evidence type="ECO:0008006" key="4">
    <source>
        <dbReference type="Google" id="ProtNLM"/>
    </source>
</evidence>
<reference evidence="3" key="1">
    <citation type="journal article" date="2016" name="Genome Announc.">
        <title>Draft Genome Sequences of Five Rapidly Growing Mycobacterium Species, M. thermoresistibile, M. fortuitum subsp. acetamidolyticum, M. canariasense, M. brisbanense, and M. novocastrense.</title>
        <authorList>
            <person name="Katahira K."/>
            <person name="Ogura Y."/>
            <person name="Gotoh Y."/>
            <person name="Hayashi T."/>
        </authorList>
    </citation>
    <scope>NUCLEOTIDE SEQUENCE [LARGE SCALE GENOMIC DNA]</scope>
    <source>
        <strain evidence="3">JCM15654</strain>
    </source>
</reference>
<comment type="similarity">
    <text evidence="1">Belongs to the ROK (NagC/XylR) family.</text>
</comment>
<dbReference type="InterPro" id="IPR043129">
    <property type="entry name" value="ATPase_NBD"/>
</dbReference>
<name>A0A100W0Z5_9MYCO</name>
<dbReference type="RefSeq" id="WP_062829988.1">
    <property type="nucleotide sequence ID" value="NZ_BCSX01000034.1"/>
</dbReference>
<comment type="caution">
    <text evidence="2">The sequence shown here is derived from an EMBL/GenBank/DDBJ whole genome shotgun (WGS) entry which is preliminary data.</text>
</comment>
<organism evidence="2 3">
    <name type="scientific">Mycolicibacterium brisbanense</name>
    <dbReference type="NCBI Taxonomy" id="146020"/>
    <lineage>
        <taxon>Bacteria</taxon>
        <taxon>Bacillati</taxon>
        <taxon>Actinomycetota</taxon>
        <taxon>Actinomycetes</taxon>
        <taxon>Mycobacteriales</taxon>
        <taxon>Mycobacteriaceae</taxon>
        <taxon>Mycolicibacterium</taxon>
    </lineage>
</organism>
<evidence type="ECO:0000313" key="2">
    <source>
        <dbReference type="EMBL" id="GAS89638.1"/>
    </source>
</evidence>
<evidence type="ECO:0000256" key="1">
    <source>
        <dbReference type="ARBA" id="ARBA00006479"/>
    </source>
</evidence>
<dbReference type="SUPFAM" id="SSF53067">
    <property type="entry name" value="Actin-like ATPase domain"/>
    <property type="match status" value="1"/>
</dbReference>
<dbReference type="Gene3D" id="3.30.420.40">
    <property type="match status" value="2"/>
</dbReference>
<protein>
    <recommendedName>
        <fullName evidence="4">ROK family protein</fullName>
    </recommendedName>
</protein>
<sequence length="303" mass="30452">MSRYLGVDLGGTGTRVVAIDDDGRVLTEITTPTARDVRGGEAVAALVATLSGVAAGAPIGGVGIGASGPVDPTGVIRNPATLPAYTGIRLTRLVGERLGVPCMIDNDAVTAAIGEHRFGAGTGCASMLMVTLGTGIGVAMLEAGQPYRAADGGHPEMGHMSVKGAAAQCYCGLTSCWEQVASRSALDELTGGRNAELAAAARSGDGAARTVFHTYGAQVGLGMATLLGMFRPELVVVGGSAAQYLDLFGDGLRAQLRRSPEFAWNANVIAARLGNLAGAIGAAAMMLPSSAVGGQAITRSGRV</sequence>
<evidence type="ECO:0000313" key="3">
    <source>
        <dbReference type="Proteomes" id="UP000069620"/>
    </source>
</evidence>
<dbReference type="OrthoDB" id="5174513at2"/>
<dbReference type="AlphaFoldDB" id="A0A100W0Z5"/>
<dbReference type="Proteomes" id="UP000069620">
    <property type="component" value="Unassembled WGS sequence"/>
</dbReference>
<gene>
    <name evidence="2" type="ORF">RMCB_3734</name>
</gene>
<accession>A0A100W0Z5</accession>
<dbReference type="EMBL" id="BCSX01000034">
    <property type="protein sequence ID" value="GAS89638.1"/>
    <property type="molecule type" value="Genomic_DNA"/>
</dbReference>
<dbReference type="STRING" id="146020.RMCB_3734"/>
<dbReference type="PANTHER" id="PTHR18964">
    <property type="entry name" value="ROK (REPRESSOR, ORF, KINASE) FAMILY"/>
    <property type="match status" value="1"/>
</dbReference>
<proteinExistence type="inferred from homology"/>
<keyword evidence="3" id="KW-1185">Reference proteome</keyword>
<dbReference type="PANTHER" id="PTHR18964:SF149">
    <property type="entry name" value="BIFUNCTIONAL UDP-N-ACETYLGLUCOSAMINE 2-EPIMERASE_N-ACETYLMANNOSAMINE KINASE"/>
    <property type="match status" value="1"/>
</dbReference>
<dbReference type="InterPro" id="IPR000600">
    <property type="entry name" value="ROK"/>
</dbReference>
<dbReference type="Pfam" id="PF00480">
    <property type="entry name" value="ROK"/>
    <property type="match status" value="1"/>
</dbReference>
<reference evidence="3" key="2">
    <citation type="submission" date="2016-02" db="EMBL/GenBank/DDBJ databases">
        <title>Draft genome sequence of five rapidly growing Mycobacterium species.</title>
        <authorList>
            <person name="Katahira K."/>
            <person name="Gotou Y."/>
            <person name="Iida K."/>
            <person name="Ogura Y."/>
            <person name="Hayashi T."/>
        </authorList>
    </citation>
    <scope>NUCLEOTIDE SEQUENCE [LARGE SCALE GENOMIC DNA]</scope>
    <source>
        <strain evidence="3">JCM15654</strain>
    </source>
</reference>